<sequence length="143" mass="16026" precursor="true">MSTRTLLCSIAILAVCVGMTAFTNADNNEAAPDGNVRQLLTERRDTLRERLDAVEASYKSGRTETTVVIAAETQLLDAELELTNQPADRIAIRERVVANMKRIEDWTRQQFDNGIALQQDVLLTKAERLQAEIELLRERGIGQ</sequence>
<accession>A0A5C5ZJK3</accession>
<dbReference type="AlphaFoldDB" id="A0A5C5ZJK3"/>
<feature type="signal peptide" evidence="1">
    <location>
        <begin position="1"/>
        <end position="25"/>
    </location>
</feature>
<evidence type="ECO:0000256" key="1">
    <source>
        <dbReference type="SAM" id="SignalP"/>
    </source>
</evidence>
<dbReference type="Proteomes" id="UP000320176">
    <property type="component" value="Unassembled WGS sequence"/>
</dbReference>
<evidence type="ECO:0000313" key="3">
    <source>
        <dbReference type="Proteomes" id="UP000320176"/>
    </source>
</evidence>
<proteinExistence type="predicted"/>
<name>A0A5C5ZJK3_9BACT</name>
<comment type="caution">
    <text evidence="2">The sequence shown here is derived from an EMBL/GenBank/DDBJ whole genome shotgun (WGS) entry which is preliminary data.</text>
</comment>
<evidence type="ECO:0000313" key="2">
    <source>
        <dbReference type="EMBL" id="TWT87011.1"/>
    </source>
</evidence>
<keyword evidence="1" id="KW-0732">Signal</keyword>
<keyword evidence="3" id="KW-1185">Reference proteome</keyword>
<protein>
    <recommendedName>
        <fullName evidence="4">Outer membrane efflux protein</fullName>
    </recommendedName>
</protein>
<reference evidence="2 3" key="1">
    <citation type="submission" date="2019-02" db="EMBL/GenBank/DDBJ databases">
        <title>Deep-cultivation of Planctomycetes and their phenomic and genomic characterization uncovers novel biology.</title>
        <authorList>
            <person name="Wiegand S."/>
            <person name="Jogler M."/>
            <person name="Boedeker C."/>
            <person name="Pinto D."/>
            <person name="Vollmers J."/>
            <person name="Rivas-Marin E."/>
            <person name="Kohn T."/>
            <person name="Peeters S.H."/>
            <person name="Heuer A."/>
            <person name="Rast P."/>
            <person name="Oberbeckmann S."/>
            <person name="Bunk B."/>
            <person name="Jeske O."/>
            <person name="Meyerdierks A."/>
            <person name="Storesund J.E."/>
            <person name="Kallscheuer N."/>
            <person name="Luecker S."/>
            <person name="Lage O.M."/>
            <person name="Pohl T."/>
            <person name="Merkel B.J."/>
            <person name="Hornburger P."/>
            <person name="Mueller R.-W."/>
            <person name="Bruemmer F."/>
            <person name="Labrenz M."/>
            <person name="Spormann A.M."/>
            <person name="Op Den Camp H."/>
            <person name="Overmann J."/>
            <person name="Amann R."/>
            <person name="Jetten M.S.M."/>
            <person name="Mascher T."/>
            <person name="Medema M.H."/>
            <person name="Devos D.P."/>
            <person name="Kaster A.-K."/>
            <person name="Ovreas L."/>
            <person name="Rohde M."/>
            <person name="Galperin M.Y."/>
            <person name="Jogler C."/>
        </authorList>
    </citation>
    <scope>NUCLEOTIDE SEQUENCE [LARGE SCALE GENOMIC DNA]</scope>
    <source>
        <strain evidence="2 3">Pla52n</strain>
    </source>
</reference>
<dbReference type="RefSeq" id="WP_146523852.1">
    <property type="nucleotide sequence ID" value="NZ_CP151726.1"/>
</dbReference>
<evidence type="ECO:0008006" key="4">
    <source>
        <dbReference type="Google" id="ProtNLM"/>
    </source>
</evidence>
<feature type="chain" id="PRO_5023098305" description="Outer membrane efflux protein" evidence="1">
    <location>
        <begin position="26"/>
        <end position="143"/>
    </location>
</feature>
<dbReference type="SUPFAM" id="SSF56954">
    <property type="entry name" value="Outer membrane efflux proteins (OEP)"/>
    <property type="match status" value="2"/>
</dbReference>
<gene>
    <name evidence="2" type="ORF">Pla52n_70360</name>
</gene>
<organism evidence="2 3">
    <name type="scientific">Stieleria varia</name>
    <dbReference type="NCBI Taxonomy" id="2528005"/>
    <lineage>
        <taxon>Bacteria</taxon>
        <taxon>Pseudomonadati</taxon>
        <taxon>Planctomycetota</taxon>
        <taxon>Planctomycetia</taxon>
        <taxon>Pirellulales</taxon>
        <taxon>Pirellulaceae</taxon>
        <taxon>Stieleria</taxon>
    </lineage>
</organism>
<dbReference type="EMBL" id="SJPN01000037">
    <property type="protein sequence ID" value="TWT87011.1"/>
    <property type="molecule type" value="Genomic_DNA"/>
</dbReference>